<comment type="caution">
    <text evidence="1">The sequence shown here is derived from an EMBL/GenBank/DDBJ whole genome shotgun (WGS) entry which is preliminary data.</text>
</comment>
<keyword evidence="2" id="KW-1185">Reference proteome</keyword>
<reference evidence="2" key="1">
    <citation type="journal article" date="2019" name="Int. J. Syst. Evol. Microbiol.">
        <title>The Global Catalogue of Microorganisms (GCM) 10K type strain sequencing project: providing services to taxonomists for standard genome sequencing and annotation.</title>
        <authorList>
            <consortium name="The Broad Institute Genomics Platform"/>
            <consortium name="The Broad Institute Genome Sequencing Center for Infectious Disease"/>
            <person name="Wu L."/>
            <person name="Ma J."/>
        </authorList>
    </citation>
    <scope>NUCLEOTIDE SEQUENCE [LARGE SCALE GENOMIC DNA]</scope>
    <source>
        <strain evidence="2">CCTCC AB 2017081</strain>
    </source>
</reference>
<dbReference type="EMBL" id="JBHRZG010000010">
    <property type="protein sequence ID" value="MFC3833270.1"/>
    <property type="molecule type" value="Genomic_DNA"/>
</dbReference>
<dbReference type="Proteomes" id="UP001595803">
    <property type="component" value="Unassembled WGS sequence"/>
</dbReference>
<evidence type="ECO:0000313" key="1">
    <source>
        <dbReference type="EMBL" id="MFC3833270.1"/>
    </source>
</evidence>
<evidence type="ECO:0000313" key="2">
    <source>
        <dbReference type="Proteomes" id="UP001595803"/>
    </source>
</evidence>
<dbReference type="RefSeq" id="WP_322472688.1">
    <property type="nucleotide sequence ID" value="NZ_JBHRZG010000010.1"/>
</dbReference>
<organism evidence="1 2">
    <name type="scientific">Deinococcus rufus</name>
    <dbReference type="NCBI Taxonomy" id="2136097"/>
    <lineage>
        <taxon>Bacteria</taxon>
        <taxon>Thermotogati</taxon>
        <taxon>Deinococcota</taxon>
        <taxon>Deinococci</taxon>
        <taxon>Deinococcales</taxon>
        <taxon>Deinococcaceae</taxon>
        <taxon>Deinococcus</taxon>
    </lineage>
</organism>
<protein>
    <submittedName>
        <fullName evidence="1">Uncharacterized protein</fullName>
    </submittedName>
</protein>
<gene>
    <name evidence="1" type="ORF">ACFOSB_10405</name>
</gene>
<sequence>MTLHTPAPRHHLPLQTTPDDTVAPTFILEAILSGPVSQPIDLPGWTIRVWPVARLGDVTLEARASDPSQRAADLGMALNRAGIVPLGPIRARSTGLG</sequence>
<name>A0ABV7Z8H8_9DEIO</name>
<proteinExistence type="predicted"/>
<accession>A0ABV7Z8H8</accession>